<reference evidence="13" key="1">
    <citation type="submission" date="2016-10" db="EMBL/GenBank/DDBJ databases">
        <authorList>
            <person name="Varghese N."/>
            <person name="Submissions S."/>
        </authorList>
    </citation>
    <scope>NUCLEOTIDE SEQUENCE [LARGE SCALE GENOMIC DNA]</scope>
    <source>
        <strain evidence="13">DSM 26471</strain>
    </source>
</reference>
<evidence type="ECO:0000313" key="13">
    <source>
        <dbReference type="Proteomes" id="UP000199630"/>
    </source>
</evidence>
<dbReference type="InterPro" id="IPR003593">
    <property type="entry name" value="AAA+_ATPase"/>
</dbReference>
<dbReference type="InterPro" id="IPR058031">
    <property type="entry name" value="AAA_lid_NorR"/>
</dbReference>
<sequence length="673" mass="74196">MTRASYYKGSKRQNLSKAAIVSDRSAERNIRSAWESFVTADRPDGVKPDHVRDDILASWQRSMDLGVDAGTFGSRKITDETEVLLRRERNAHLRKAASAAFKRLEPHLSDAKSILLLADDQGVIIDAIGDESVLDEGQGIHLEIGGQWDEKVIGTNGIGTALRTGKPMYVHASEHFVEGVQAWTCAGAPIRNPFDDSVIGVVDLSGPPDIFRRHNVALVLAAAREIEIALAELQRQDRTQLLEAFLQSKYSHSDNSVLLLDREGRILFRRGVDEKTFPASDQLLVGHKLLPDPEAVSEKDLPSLLPPNVEAQGMERLILDNSYRGAALFLRSELPKMRPAGGGLSIQPRRDVTEDAIRIIGASPKMLEAIELAERAAKVNVSVLIQGETGVGKELFARLIHSRLGRADAPYVPVNCAAVSGDLIGAELFGYVDGAFTGAVRGGRAGKFEQADGGLLCLDEIGDMPIELQPYLLRALEQRAIYRMGDNTRRPVDVRLVAMTNRDLRSEIDKGTFRRDLFYRIGVVTIEVPPLRERGKDISALIEHFSAHYAAQIGRPQMAFAADTIDLLESYRWPGNVRELRNVIQRIYLVGSGPVVCIGDLPPELRDDFDEPEADSLESILSGNSGDLESIEASAIRRTILAEKGNLTRVAAVLGISRPTLYRKMRQYRIDRG</sequence>
<feature type="domain" description="Sigma-54 factor interaction" evidence="11">
    <location>
        <begin position="359"/>
        <end position="589"/>
    </location>
</feature>
<dbReference type="FunFam" id="3.40.50.300:FF:000006">
    <property type="entry name" value="DNA-binding transcriptional regulator NtrC"/>
    <property type="match status" value="1"/>
</dbReference>
<keyword evidence="13" id="KW-1185">Reference proteome</keyword>
<dbReference type="GO" id="GO:0005524">
    <property type="term" value="F:ATP binding"/>
    <property type="evidence" value="ECO:0007669"/>
    <property type="project" value="UniProtKB-KW"/>
</dbReference>
<dbReference type="STRING" id="588602.SAMN04487991_3442"/>
<evidence type="ECO:0000256" key="5">
    <source>
        <dbReference type="ARBA" id="ARBA00022840"/>
    </source>
</evidence>
<dbReference type="InterPro" id="IPR002197">
    <property type="entry name" value="HTH_Fis"/>
</dbReference>
<evidence type="ECO:0000256" key="3">
    <source>
        <dbReference type="ARBA" id="ARBA00015308"/>
    </source>
</evidence>
<evidence type="ECO:0000256" key="6">
    <source>
        <dbReference type="ARBA" id="ARBA00023012"/>
    </source>
</evidence>
<dbReference type="Gene3D" id="1.10.10.60">
    <property type="entry name" value="Homeodomain-like"/>
    <property type="match status" value="1"/>
</dbReference>
<name>A0A1I3VMB1_9RHOB</name>
<dbReference type="SUPFAM" id="SSF52540">
    <property type="entry name" value="P-loop containing nucleoside triphosphate hydrolases"/>
    <property type="match status" value="1"/>
</dbReference>
<dbReference type="PROSITE" id="PS00675">
    <property type="entry name" value="SIGMA54_INTERACT_1"/>
    <property type="match status" value="1"/>
</dbReference>
<dbReference type="PROSITE" id="PS50045">
    <property type="entry name" value="SIGMA54_INTERACT_4"/>
    <property type="match status" value="1"/>
</dbReference>
<organism evidence="12 13">
    <name type="scientific">Celeribacter neptunius</name>
    <dbReference type="NCBI Taxonomy" id="588602"/>
    <lineage>
        <taxon>Bacteria</taxon>
        <taxon>Pseudomonadati</taxon>
        <taxon>Pseudomonadota</taxon>
        <taxon>Alphaproteobacteria</taxon>
        <taxon>Rhodobacterales</taxon>
        <taxon>Roseobacteraceae</taxon>
        <taxon>Celeribacter</taxon>
    </lineage>
</organism>
<dbReference type="InterPro" id="IPR029016">
    <property type="entry name" value="GAF-like_dom_sf"/>
</dbReference>
<dbReference type="OrthoDB" id="9805953at2"/>
<dbReference type="Pfam" id="PF25601">
    <property type="entry name" value="AAA_lid_14"/>
    <property type="match status" value="1"/>
</dbReference>
<keyword evidence="6" id="KW-0902">Two-component regulatory system</keyword>
<dbReference type="Proteomes" id="UP000199630">
    <property type="component" value="Unassembled WGS sequence"/>
</dbReference>
<dbReference type="PROSITE" id="PS00688">
    <property type="entry name" value="SIGMA54_INTERACT_3"/>
    <property type="match status" value="1"/>
</dbReference>
<gene>
    <name evidence="12" type="ORF">SAMN04487991_3442</name>
</gene>
<dbReference type="InterPro" id="IPR025662">
    <property type="entry name" value="Sigma_54_int_dom_ATP-bd_1"/>
</dbReference>
<dbReference type="PRINTS" id="PR01590">
    <property type="entry name" value="HTHFIS"/>
</dbReference>
<keyword evidence="7" id="KW-0805">Transcription regulation</keyword>
<proteinExistence type="predicted"/>
<protein>
    <recommendedName>
        <fullName evidence="3">Nif-specific regulatory protein</fullName>
    </recommendedName>
</protein>
<evidence type="ECO:0000256" key="8">
    <source>
        <dbReference type="ARBA" id="ARBA00023125"/>
    </source>
</evidence>
<dbReference type="Gene3D" id="3.30.450.40">
    <property type="match status" value="1"/>
</dbReference>
<evidence type="ECO:0000256" key="4">
    <source>
        <dbReference type="ARBA" id="ARBA00022741"/>
    </source>
</evidence>
<evidence type="ECO:0000256" key="1">
    <source>
        <dbReference type="ARBA" id="ARBA00002167"/>
    </source>
</evidence>
<dbReference type="InterPro" id="IPR009057">
    <property type="entry name" value="Homeodomain-like_sf"/>
</dbReference>
<evidence type="ECO:0000256" key="10">
    <source>
        <dbReference type="ARBA" id="ARBA00023163"/>
    </source>
</evidence>
<dbReference type="Pfam" id="PF01590">
    <property type="entry name" value="GAF"/>
    <property type="match status" value="1"/>
</dbReference>
<dbReference type="InterPro" id="IPR002078">
    <property type="entry name" value="Sigma_54_int"/>
</dbReference>
<accession>A0A1I3VMB1</accession>
<dbReference type="Gene3D" id="1.10.8.60">
    <property type="match status" value="1"/>
</dbReference>
<dbReference type="EMBL" id="FORH01000007">
    <property type="protein sequence ID" value="SFJ96385.1"/>
    <property type="molecule type" value="Genomic_DNA"/>
</dbReference>
<evidence type="ECO:0000313" key="12">
    <source>
        <dbReference type="EMBL" id="SFJ96385.1"/>
    </source>
</evidence>
<evidence type="ECO:0000256" key="7">
    <source>
        <dbReference type="ARBA" id="ARBA00023015"/>
    </source>
</evidence>
<dbReference type="SUPFAM" id="SSF55781">
    <property type="entry name" value="GAF domain-like"/>
    <property type="match status" value="1"/>
</dbReference>
<keyword evidence="5" id="KW-0067">ATP-binding</keyword>
<dbReference type="InterPro" id="IPR027417">
    <property type="entry name" value="P-loop_NTPase"/>
</dbReference>
<dbReference type="SUPFAM" id="SSF46689">
    <property type="entry name" value="Homeodomain-like"/>
    <property type="match status" value="1"/>
</dbReference>
<dbReference type="GO" id="GO:0043565">
    <property type="term" value="F:sequence-specific DNA binding"/>
    <property type="evidence" value="ECO:0007669"/>
    <property type="project" value="InterPro"/>
</dbReference>
<dbReference type="GO" id="GO:0000160">
    <property type="term" value="P:phosphorelay signal transduction system"/>
    <property type="evidence" value="ECO:0007669"/>
    <property type="project" value="UniProtKB-KW"/>
</dbReference>
<comment type="function">
    <text evidence="1">Required for activation of most nif operons, which are directly involved in nitrogen fixation.</text>
</comment>
<keyword evidence="8" id="KW-0238">DNA-binding</keyword>
<dbReference type="SMART" id="SM00382">
    <property type="entry name" value="AAA"/>
    <property type="match status" value="1"/>
</dbReference>
<keyword evidence="4" id="KW-0547">Nucleotide-binding</keyword>
<keyword evidence="10" id="KW-0804">Transcription</keyword>
<dbReference type="PANTHER" id="PTHR32071:SF81">
    <property type="entry name" value="PROPIONATE CATABOLISM OPERON REGULATORY PROTEIN"/>
    <property type="match status" value="1"/>
</dbReference>
<dbReference type="CDD" id="cd00009">
    <property type="entry name" value="AAA"/>
    <property type="match status" value="1"/>
</dbReference>
<dbReference type="AlphaFoldDB" id="A0A1I3VMB1"/>
<dbReference type="InterPro" id="IPR003018">
    <property type="entry name" value="GAF"/>
</dbReference>
<dbReference type="InterPro" id="IPR025944">
    <property type="entry name" value="Sigma_54_int_dom_CS"/>
</dbReference>
<dbReference type="Gene3D" id="3.40.50.300">
    <property type="entry name" value="P-loop containing nucleotide triphosphate hydrolases"/>
    <property type="match status" value="1"/>
</dbReference>
<evidence type="ECO:0000256" key="9">
    <source>
        <dbReference type="ARBA" id="ARBA00023159"/>
    </source>
</evidence>
<dbReference type="Pfam" id="PF02954">
    <property type="entry name" value="HTH_8"/>
    <property type="match status" value="1"/>
</dbReference>
<evidence type="ECO:0000259" key="11">
    <source>
        <dbReference type="PROSITE" id="PS50045"/>
    </source>
</evidence>
<dbReference type="GO" id="GO:0006355">
    <property type="term" value="P:regulation of DNA-templated transcription"/>
    <property type="evidence" value="ECO:0007669"/>
    <property type="project" value="InterPro"/>
</dbReference>
<evidence type="ECO:0000256" key="2">
    <source>
        <dbReference type="ARBA" id="ARBA00011135"/>
    </source>
</evidence>
<keyword evidence="9" id="KW-0010">Activator</keyword>
<dbReference type="Pfam" id="PF00158">
    <property type="entry name" value="Sigma54_activat"/>
    <property type="match status" value="1"/>
</dbReference>
<dbReference type="PANTHER" id="PTHR32071">
    <property type="entry name" value="TRANSCRIPTIONAL REGULATORY PROTEIN"/>
    <property type="match status" value="1"/>
</dbReference>
<comment type="subunit">
    <text evidence="2">Interacts with sigma-54.</text>
</comment>